<dbReference type="InterPro" id="IPR002035">
    <property type="entry name" value="VWF_A"/>
</dbReference>
<proteinExistence type="predicted"/>
<evidence type="ECO:0000256" key="1">
    <source>
        <dbReference type="SAM" id="Phobius"/>
    </source>
</evidence>
<name>A0A0K9F5A1_9BACI</name>
<feature type="domain" description="VWFA" evidence="2">
    <location>
        <begin position="408"/>
        <end position="572"/>
    </location>
</feature>
<dbReference type="InterPro" id="IPR010768">
    <property type="entry name" value="GATase1-like"/>
</dbReference>
<evidence type="ECO:0000313" key="4">
    <source>
        <dbReference type="Proteomes" id="UP000037326"/>
    </source>
</evidence>
<dbReference type="SMART" id="SM00327">
    <property type="entry name" value="VWA"/>
    <property type="match status" value="2"/>
</dbReference>
<organism evidence="3 4">
    <name type="scientific">Lysinibacillus xylanilyticus</name>
    <dbReference type="NCBI Taxonomy" id="582475"/>
    <lineage>
        <taxon>Bacteria</taxon>
        <taxon>Bacillati</taxon>
        <taxon>Bacillota</taxon>
        <taxon>Bacilli</taxon>
        <taxon>Bacillales</taxon>
        <taxon>Bacillaceae</taxon>
        <taxon>Lysinibacillus</taxon>
    </lineage>
</organism>
<dbReference type="Proteomes" id="UP000037326">
    <property type="component" value="Unassembled WGS sequence"/>
</dbReference>
<dbReference type="CDD" id="cd00198">
    <property type="entry name" value="vWFA"/>
    <property type="match status" value="1"/>
</dbReference>
<comment type="caution">
    <text evidence="3">The sequence shown here is derived from an EMBL/GenBank/DDBJ whole genome shotgun (WGS) entry which is preliminary data.</text>
</comment>
<dbReference type="Pfam" id="PF00092">
    <property type="entry name" value="VWA"/>
    <property type="match status" value="1"/>
</dbReference>
<dbReference type="Gene3D" id="3.40.50.880">
    <property type="match status" value="1"/>
</dbReference>
<feature type="transmembrane region" description="Helical" evidence="1">
    <location>
        <begin position="806"/>
        <end position="824"/>
    </location>
</feature>
<keyword evidence="1" id="KW-0812">Transmembrane</keyword>
<dbReference type="AlphaFoldDB" id="A0A0K9F5A1"/>
<reference evidence="4" key="1">
    <citation type="submission" date="2015-07" db="EMBL/GenBank/DDBJ databases">
        <authorList>
            <consortium name="Consortium for Microbial Forensics and Genomics (microFORGE)"/>
            <person name="Knight B.M."/>
            <person name="Roberts D.P."/>
            <person name="Lin D."/>
            <person name="Hari K."/>
            <person name="Fletcher J."/>
            <person name="Melcher U."/>
            <person name="Blagden T."/>
            <person name="Winegar R.A."/>
        </authorList>
    </citation>
    <scope>NUCLEOTIDE SEQUENCE [LARGE SCALE GENOMIC DNA]</scope>
    <source>
        <strain evidence="4">DSM 23493</strain>
    </source>
</reference>
<protein>
    <recommendedName>
        <fullName evidence="2">VWFA domain-containing protein</fullName>
    </recommendedName>
</protein>
<sequence length="865" mass="95461">MDLRIDMPLALLLLLPLLMYFGWTYWRERQRLKKGHIVVLGIRIVAICCLVFALAGPYILLPVKEEQVLFLVDRSASMNGTDDEMANFIAESLQSKKDDQLAGIYSFSSTLQTEAILSDSLKEVPKFTAIKATDQTNIEQSLQLASGIVDPKKATRLVLLTDGNETKGDALEFSSKFKGSNISVDVVPFNKPVAKDVSLKSFVTPQVAYVGEQQQLVTEINATAAERGELLLYENDKLIHREAVELAEGSNIFTYKHSATAEGLVKYEALVQVEQDAIFENNKLTSVTMVQSEPHLLIVNGYDTASPIAAALGKQSIAYDVVNANSLPNELSSYLQYNAIIFDNVPGHLVGEAKMSVIEQAVKNFGVGFTMVGGENSFGLGGYFKTPIETLLPVEMEIKGKEQLPSLGLEIVLDRSGSMSGAKLELAKEAAARSIEMLRDEDTLGFIAFDDRPWEIIETGPLGNKEEAVDTILSVTPGGGTEIYGSLAKAYENLADLKLQRKHIILLTDGQSQPGNYEDLIAQGKENGITLSTVAIGQDADANLLEALSEMGSGRFYDVVDEQTIPSILSRETAMISRTYIEDNPFYPTIFNASGWNTLFTNGVPKMNAYIGTTAKQGATVIAESEKEDPVLAEWQYGLGKTFAFTSDSTGKWTGDWARWQNWGTFWQTLISKMLPSYNDVAYDVRLESDGSFVITDPTNEAAFLDIVAVNEAGEELETQLETISASQVRAVVQAEPGLIFFRIADEDQAIYQAGLSVPYSAEYELRPVNDKLVKELAKQTGGSVLKEPSEVFREFTKKGEERQNIATWLLLAGMLLFFIDITIRRFGWSFLTRPKKKEQLVEEKPIQAEDTNVAQILKGMKKRP</sequence>
<dbReference type="RefSeq" id="WP_049668254.1">
    <property type="nucleotide sequence ID" value="NZ_JBIVOC010000001.1"/>
</dbReference>
<evidence type="ECO:0000259" key="2">
    <source>
        <dbReference type="PROSITE" id="PS50234"/>
    </source>
</evidence>
<dbReference type="Pfam" id="PF13519">
    <property type="entry name" value="VWA_2"/>
    <property type="match status" value="1"/>
</dbReference>
<dbReference type="PATRIC" id="fig|582475.4.peg.3037"/>
<dbReference type="PROSITE" id="PS50234">
    <property type="entry name" value="VWFA"/>
    <property type="match status" value="1"/>
</dbReference>
<dbReference type="Pfam" id="PF07090">
    <property type="entry name" value="GATase1_like"/>
    <property type="match status" value="1"/>
</dbReference>
<feature type="transmembrane region" description="Helical" evidence="1">
    <location>
        <begin position="6"/>
        <end position="26"/>
    </location>
</feature>
<dbReference type="InterPro" id="IPR029062">
    <property type="entry name" value="Class_I_gatase-like"/>
</dbReference>
<dbReference type="SUPFAM" id="SSF52317">
    <property type="entry name" value="Class I glutamine amidotransferase-like"/>
    <property type="match status" value="1"/>
</dbReference>
<feature type="transmembrane region" description="Helical" evidence="1">
    <location>
        <begin position="38"/>
        <end position="61"/>
    </location>
</feature>
<accession>A0A0K9F5A1</accession>
<dbReference type="EMBL" id="LFXJ01000010">
    <property type="protein sequence ID" value="KMY29348.1"/>
    <property type="molecule type" value="Genomic_DNA"/>
</dbReference>
<keyword evidence="1" id="KW-0472">Membrane</keyword>
<dbReference type="OrthoDB" id="9781333at2"/>
<dbReference type="GeneID" id="96600454"/>
<dbReference type="Gene3D" id="3.40.50.410">
    <property type="entry name" value="von Willebrand factor, type A domain"/>
    <property type="match status" value="2"/>
</dbReference>
<dbReference type="InterPro" id="IPR036465">
    <property type="entry name" value="vWFA_dom_sf"/>
</dbReference>
<dbReference type="PANTHER" id="PTHR37947">
    <property type="entry name" value="BLL2462 PROTEIN"/>
    <property type="match status" value="1"/>
</dbReference>
<dbReference type="SUPFAM" id="SSF53300">
    <property type="entry name" value="vWA-like"/>
    <property type="match status" value="2"/>
</dbReference>
<dbReference type="PANTHER" id="PTHR37947:SF2">
    <property type="entry name" value="VON WILLEBRAND FACTOR TYPE A"/>
    <property type="match status" value="1"/>
</dbReference>
<keyword evidence="1" id="KW-1133">Transmembrane helix</keyword>
<evidence type="ECO:0000313" key="3">
    <source>
        <dbReference type="EMBL" id="KMY29348.1"/>
    </source>
</evidence>
<gene>
    <name evidence="3" type="ORF">ACZ11_19795</name>
</gene>